<comment type="caution">
    <text evidence="2">The sequence shown here is derived from an EMBL/GenBank/DDBJ whole genome shotgun (WGS) entry which is preliminary data.</text>
</comment>
<evidence type="ECO:0000313" key="2">
    <source>
        <dbReference type="EMBL" id="GAF71228.1"/>
    </source>
</evidence>
<sequence length="85" mass="9779">MKILHMADTHLGFSAYRKLTEDGMNQREIDIYNSFKQCIDYAVKSKPDIVLHAGDLFDSVRPTNRAITVALEQIIRLSKKKIPFI</sequence>
<protein>
    <recommendedName>
        <fullName evidence="1">Calcineurin-like phosphoesterase domain-containing protein</fullName>
    </recommendedName>
</protein>
<dbReference type="InterPro" id="IPR004843">
    <property type="entry name" value="Calcineurin-like_PHP"/>
</dbReference>
<name>X0RR19_9ZZZZ</name>
<dbReference type="PANTHER" id="PTHR30337">
    <property type="entry name" value="COMPONENT OF ATP-DEPENDENT DSDNA EXONUCLEASE"/>
    <property type="match status" value="1"/>
</dbReference>
<accession>X0RR19</accession>
<dbReference type="PANTHER" id="PTHR30337:SF0">
    <property type="entry name" value="NUCLEASE SBCCD SUBUNIT D"/>
    <property type="match status" value="1"/>
</dbReference>
<dbReference type="InterPro" id="IPR029052">
    <property type="entry name" value="Metallo-depent_PP-like"/>
</dbReference>
<dbReference type="InterPro" id="IPR050535">
    <property type="entry name" value="DNA_Repair-Maintenance_Comp"/>
</dbReference>
<dbReference type="AlphaFoldDB" id="X0RR19"/>
<organism evidence="2">
    <name type="scientific">marine sediment metagenome</name>
    <dbReference type="NCBI Taxonomy" id="412755"/>
    <lineage>
        <taxon>unclassified sequences</taxon>
        <taxon>metagenomes</taxon>
        <taxon>ecological metagenomes</taxon>
    </lineage>
</organism>
<dbReference type="EMBL" id="BARS01005299">
    <property type="protein sequence ID" value="GAF71228.1"/>
    <property type="molecule type" value="Genomic_DNA"/>
</dbReference>
<dbReference type="Pfam" id="PF00149">
    <property type="entry name" value="Metallophos"/>
    <property type="match status" value="1"/>
</dbReference>
<reference evidence="2" key="1">
    <citation type="journal article" date="2014" name="Front. Microbiol.">
        <title>High frequency of phylogenetically diverse reductive dehalogenase-homologous genes in deep subseafloor sedimentary metagenomes.</title>
        <authorList>
            <person name="Kawai M."/>
            <person name="Futagami T."/>
            <person name="Toyoda A."/>
            <person name="Takaki Y."/>
            <person name="Nishi S."/>
            <person name="Hori S."/>
            <person name="Arai W."/>
            <person name="Tsubouchi T."/>
            <person name="Morono Y."/>
            <person name="Uchiyama I."/>
            <person name="Ito T."/>
            <person name="Fujiyama A."/>
            <person name="Inagaki F."/>
            <person name="Takami H."/>
        </authorList>
    </citation>
    <scope>NUCLEOTIDE SEQUENCE</scope>
    <source>
        <strain evidence="2">Expedition CK06-06</strain>
    </source>
</reference>
<dbReference type="Gene3D" id="3.60.21.10">
    <property type="match status" value="1"/>
</dbReference>
<proteinExistence type="predicted"/>
<evidence type="ECO:0000259" key="1">
    <source>
        <dbReference type="Pfam" id="PF00149"/>
    </source>
</evidence>
<feature type="domain" description="Calcineurin-like phosphoesterase" evidence="1">
    <location>
        <begin position="1"/>
        <end position="76"/>
    </location>
</feature>
<gene>
    <name evidence="2" type="ORF">S01H1_10380</name>
</gene>
<feature type="non-terminal residue" evidence="2">
    <location>
        <position position="85"/>
    </location>
</feature>
<dbReference type="SUPFAM" id="SSF56300">
    <property type="entry name" value="Metallo-dependent phosphatases"/>
    <property type="match status" value="1"/>
</dbReference>
<dbReference type="GO" id="GO:0016787">
    <property type="term" value="F:hydrolase activity"/>
    <property type="evidence" value="ECO:0007669"/>
    <property type="project" value="InterPro"/>
</dbReference>